<dbReference type="PANTHER" id="PTHR43394:SF1">
    <property type="entry name" value="ATP-BINDING CASSETTE SUB-FAMILY B MEMBER 10, MITOCHONDRIAL"/>
    <property type="match status" value="1"/>
</dbReference>
<dbReference type="GO" id="GO:0015421">
    <property type="term" value="F:ABC-type oligopeptide transporter activity"/>
    <property type="evidence" value="ECO:0007669"/>
    <property type="project" value="TreeGrafter"/>
</dbReference>
<dbReference type="PANTHER" id="PTHR43394">
    <property type="entry name" value="ATP-DEPENDENT PERMEASE MDL1, MITOCHONDRIAL"/>
    <property type="match status" value="1"/>
</dbReference>
<feature type="transmembrane region" description="Helical" evidence="17">
    <location>
        <begin position="41"/>
        <end position="61"/>
    </location>
</feature>
<dbReference type="InterPro" id="IPR017871">
    <property type="entry name" value="ABC_transporter-like_CS"/>
</dbReference>
<evidence type="ECO:0000256" key="16">
    <source>
        <dbReference type="ARBA" id="ARBA00071411"/>
    </source>
</evidence>
<evidence type="ECO:0000256" key="17">
    <source>
        <dbReference type="SAM" id="Phobius"/>
    </source>
</evidence>
<dbReference type="InterPro" id="IPR039421">
    <property type="entry name" value="Type_1_exporter"/>
</dbReference>
<dbReference type="NCBIfam" id="NF008364">
    <property type="entry name" value="PRK11160.1"/>
    <property type="match status" value="1"/>
</dbReference>
<dbReference type="InterPro" id="IPR036640">
    <property type="entry name" value="ABC1_TM_sf"/>
</dbReference>
<dbReference type="GO" id="GO:0033230">
    <property type="term" value="F:ABC-type cysteine transporter activity"/>
    <property type="evidence" value="ECO:0007669"/>
    <property type="project" value="RHEA"/>
</dbReference>
<evidence type="ECO:0000256" key="14">
    <source>
        <dbReference type="ARBA" id="ARBA00061534"/>
    </source>
</evidence>
<accession>A0A3B0M047</accession>
<keyword evidence="8" id="KW-1278">Translocase</keyword>
<dbReference type="Pfam" id="PF00005">
    <property type="entry name" value="ABC_tran"/>
    <property type="match status" value="1"/>
</dbReference>
<dbReference type="GO" id="GO:0016887">
    <property type="term" value="F:ATP hydrolysis activity"/>
    <property type="evidence" value="ECO:0007669"/>
    <property type="project" value="InterPro"/>
</dbReference>
<evidence type="ECO:0000256" key="11">
    <source>
        <dbReference type="ARBA" id="ARBA00023136"/>
    </source>
</evidence>
<keyword evidence="3" id="KW-1003">Cell membrane</keyword>
<evidence type="ECO:0000256" key="7">
    <source>
        <dbReference type="ARBA" id="ARBA00022840"/>
    </source>
</evidence>
<keyword evidence="11 17" id="KW-0472">Membrane</keyword>
<evidence type="ECO:0000256" key="5">
    <source>
        <dbReference type="ARBA" id="ARBA00022692"/>
    </source>
</evidence>
<protein>
    <recommendedName>
        <fullName evidence="16">Glutathione/L-cysteine transport system ATP-binding/permease protein CydC</fullName>
    </recommendedName>
</protein>
<comment type="subunit">
    <text evidence="15">Forms a heterodimer with CydD.</text>
</comment>
<evidence type="ECO:0000256" key="13">
    <source>
        <dbReference type="ARBA" id="ARBA00051241"/>
    </source>
</evidence>
<comment type="similarity">
    <text evidence="14">Belongs to the ABC transporter superfamily. Cysteine exporter (TC 3.A.1.129.1) family.</text>
</comment>
<dbReference type="CDD" id="cd18585">
    <property type="entry name" value="ABC_6TM_CydC"/>
    <property type="match status" value="1"/>
</dbReference>
<dbReference type="InterPro" id="IPR011527">
    <property type="entry name" value="ABC1_TM_dom"/>
</dbReference>
<organism evidence="20">
    <name type="scientific">Arsenophonus endosymbiont of Trialeurodes vaporariorum</name>
    <dbReference type="NCBI Taxonomy" id="235567"/>
    <lineage>
        <taxon>Bacteria</taxon>
        <taxon>Pseudomonadati</taxon>
        <taxon>Pseudomonadota</taxon>
        <taxon>Gammaproteobacteria</taxon>
        <taxon>Enterobacterales</taxon>
        <taxon>Morganellaceae</taxon>
        <taxon>Arsenophonus</taxon>
    </lineage>
</organism>
<evidence type="ECO:0000256" key="6">
    <source>
        <dbReference type="ARBA" id="ARBA00022741"/>
    </source>
</evidence>
<keyword evidence="7 20" id="KW-0067">ATP-binding</keyword>
<feature type="domain" description="ABC transmembrane type-1" evidence="19">
    <location>
        <begin position="20"/>
        <end position="309"/>
    </location>
</feature>
<evidence type="ECO:0000256" key="2">
    <source>
        <dbReference type="ARBA" id="ARBA00022448"/>
    </source>
</evidence>
<feature type="transmembrane region" description="Helical" evidence="17">
    <location>
        <begin position="161"/>
        <end position="182"/>
    </location>
</feature>
<dbReference type="InterPro" id="IPR003593">
    <property type="entry name" value="AAA+_ATPase"/>
</dbReference>
<dbReference type="SUPFAM" id="SSF52540">
    <property type="entry name" value="P-loop containing nucleoside triphosphate hydrolases"/>
    <property type="match status" value="1"/>
</dbReference>
<evidence type="ECO:0000313" key="20">
    <source>
        <dbReference type="EMBL" id="SSW95583.1"/>
    </source>
</evidence>
<evidence type="ECO:0000256" key="4">
    <source>
        <dbReference type="ARBA" id="ARBA00022519"/>
    </source>
</evidence>
<dbReference type="InterPro" id="IPR014223">
    <property type="entry name" value="ABC_CydC/D"/>
</dbReference>
<dbReference type="InterPro" id="IPR027417">
    <property type="entry name" value="P-loop_NTPase"/>
</dbReference>
<dbReference type="FunFam" id="3.40.50.300:FF:000221">
    <property type="entry name" value="Multidrug ABC transporter ATP-binding protein"/>
    <property type="match status" value="1"/>
</dbReference>
<dbReference type="InterPro" id="IPR003439">
    <property type="entry name" value="ABC_transporter-like_ATP-bd"/>
</dbReference>
<dbReference type="GO" id="GO:0045454">
    <property type="term" value="P:cell redox homeostasis"/>
    <property type="evidence" value="ECO:0007669"/>
    <property type="project" value="InterPro"/>
</dbReference>
<evidence type="ECO:0000256" key="3">
    <source>
        <dbReference type="ARBA" id="ARBA00022475"/>
    </source>
</evidence>
<evidence type="ECO:0000256" key="10">
    <source>
        <dbReference type="ARBA" id="ARBA00022989"/>
    </source>
</evidence>
<dbReference type="SMART" id="SM00382">
    <property type="entry name" value="AAA"/>
    <property type="match status" value="1"/>
</dbReference>
<dbReference type="PROSITE" id="PS00211">
    <property type="entry name" value="ABC_TRANSPORTER_1"/>
    <property type="match status" value="1"/>
</dbReference>
<dbReference type="EMBL" id="UFQR01000005">
    <property type="protein sequence ID" value="SSW95583.1"/>
    <property type="molecule type" value="Genomic_DNA"/>
</dbReference>
<feature type="transmembrane region" description="Helical" evidence="17">
    <location>
        <begin position="15"/>
        <end position="35"/>
    </location>
</feature>
<dbReference type="PROSITE" id="PS50893">
    <property type="entry name" value="ABC_TRANSPORTER_2"/>
    <property type="match status" value="1"/>
</dbReference>
<name>A0A3B0M047_9GAMM</name>
<keyword evidence="2" id="KW-0813">Transport</keyword>
<evidence type="ECO:0000256" key="15">
    <source>
        <dbReference type="ARBA" id="ARBA00063833"/>
    </source>
</evidence>
<keyword evidence="20" id="KW-0378">Hydrolase</keyword>
<evidence type="ECO:0000256" key="8">
    <source>
        <dbReference type="ARBA" id="ARBA00022967"/>
    </source>
</evidence>
<evidence type="ECO:0000259" key="18">
    <source>
        <dbReference type="PROSITE" id="PS50893"/>
    </source>
</evidence>
<evidence type="ECO:0000256" key="9">
    <source>
        <dbReference type="ARBA" id="ARBA00022970"/>
    </source>
</evidence>
<dbReference type="Gene3D" id="1.20.1560.10">
    <property type="entry name" value="ABC transporter type 1, transmembrane domain"/>
    <property type="match status" value="1"/>
</dbReference>
<dbReference type="PROSITE" id="PS50929">
    <property type="entry name" value="ABC_TM1F"/>
    <property type="match status" value="1"/>
</dbReference>
<keyword evidence="9" id="KW-0029">Amino-acid transport</keyword>
<keyword evidence="5 17" id="KW-0812">Transmembrane</keyword>
<comment type="subcellular location">
    <subcellularLocation>
        <location evidence="1">Cell inner membrane</location>
        <topology evidence="1">Multi-pass membrane protein</topology>
    </subcellularLocation>
</comment>
<dbReference type="GO" id="GO:0005524">
    <property type="term" value="F:ATP binding"/>
    <property type="evidence" value="ECO:0007669"/>
    <property type="project" value="UniProtKB-KW"/>
</dbReference>
<dbReference type="SUPFAM" id="SSF90123">
    <property type="entry name" value="ABC transporter transmembrane region"/>
    <property type="match status" value="1"/>
</dbReference>
<dbReference type="GO" id="GO:0034775">
    <property type="term" value="P:glutathione transmembrane transport"/>
    <property type="evidence" value="ECO:0007669"/>
    <property type="project" value="InterPro"/>
</dbReference>
<proteinExistence type="inferred from homology"/>
<evidence type="ECO:0000256" key="1">
    <source>
        <dbReference type="ARBA" id="ARBA00004429"/>
    </source>
</evidence>
<dbReference type="FunFam" id="1.20.1560.10:FF:000060">
    <property type="entry name" value="Cysteine/glutathione ABC transporter ATP-binding protein/permease CydC"/>
    <property type="match status" value="1"/>
</dbReference>
<feature type="transmembrane region" description="Helical" evidence="17">
    <location>
        <begin position="133"/>
        <end position="155"/>
    </location>
</feature>
<keyword evidence="4" id="KW-0997">Cell inner membrane</keyword>
<dbReference type="NCBIfam" id="TIGR02868">
    <property type="entry name" value="CydC"/>
    <property type="match status" value="1"/>
</dbReference>
<evidence type="ECO:0000259" key="19">
    <source>
        <dbReference type="PROSITE" id="PS50929"/>
    </source>
</evidence>
<keyword evidence="10 17" id="KW-1133">Transmembrane helix</keyword>
<reference evidence="20" key="1">
    <citation type="submission" date="2018-04" db="EMBL/GenBank/DDBJ databases">
        <authorList>
            <person name="Go L.Y."/>
            <person name="Mitchell J.A."/>
        </authorList>
    </citation>
    <scope>NUCLEOTIDE SEQUENCE</scope>
    <source>
        <strain evidence="20">ARTV</strain>
    </source>
</reference>
<dbReference type="Gene3D" id="3.40.50.300">
    <property type="entry name" value="P-loop containing nucleotide triphosphate hydrolases"/>
    <property type="match status" value="1"/>
</dbReference>
<gene>
    <name evidence="20" type="primary">msbA_2</name>
    <name evidence="20" type="ORF">ARTV_1531</name>
</gene>
<comment type="catalytic activity">
    <reaction evidence="12">
        <text>glutathione(in) + ATP + H2O = glutathione(out) + ADP + phosphate + H(+)</text>
        <dbReference type="Rhea" id="RHEA:29787"/>
        <dbReference type="ChEBI" id="CHEBI:15377"/>
        <dbReference type="ChEBI" id="CHEBI:15378"/>
        <dbReference type="ChEBI" id="CHEBI:30616"/>
        <dbReference type="ChEBI" id="CHEBI:43474"/>
        <dbReference type="ChEBI" id="CHEBI:57925"/>
        <dbReference type="ChEBI" id="CHEBI:456216"/>
    </reaction>
    <physiologicalReaction direction="left-to-right" evidence="12">
        <dbReference type="Rhea" id="RHEA:29788"/>
    </physiologicalReaction>
</comment>
<feature type="transmembrane region" description="Helical" evidence="17">
    <location>
        <begin position="279"/>
        <end position="305"/>
    </location>
</feature>
<dbReference type="GO" id="GO:0005886">
    <property type="term" value="C:plasma membrane"/>
    <property type="evidence" value="ECO:0007669"/>
    <property type="project" value="UniProtKB-SubCell"/>
</dbReference>
<comment type="catalytic activity">
    <reaction evidence="13">
        <text>L-cysteine(in) + ATP + H2O = L-cysteine(out) + ADP + phosphate + H(+)</text>
        <dbReference type="Rhea" id="RHEA:29783"/>
        <dbReference type="ChEBI" id="CHEBI:15377"/>
        <dbReference type="ChEBI" id="CHEBI:15378"/>
        <dbReference type="ChEBI" id="CHEBI:30616"/>
        <dbReference type="ChEBI" id="CHEBI:35235"/>
        <dbReference type="ChEBI" id="CHEBI:43474"/>
        <dbReference type="ChEBI" id="CHEBI:456216"/>
    </reaction>
    <physiologicalReaction direction="left-to-right" evidence="13">
        <dbReference type="Rhea" id="RHEA:29784"/>
    </physiologicalReaction>
</comment>
<evidence type="ECO:0000256" key="12">
    <source>
        <dbReference type="ARBA" id="ARBA00050301"/>
    </source>
</evidence>
<dbReference type="Pfam" id="PF00664">
    <property type="entry name" value="ABC_membrane"/>
    <property type="match status" value="1"/>
</dbReference>
<sequence length="577" mass="64336" precursor="true">MRVLLPFIALYRRHWLLLNLGIILTIIAVLASISLLTLSGWFLAGTALAGAAGLYTFNYMLPAAGVRGSAIIRTASRYAERLVNHDATFRVLAHLRIFTFQKLFPLSPGGIAHYRQGDILNRLVADVESLDHLYLRVLSPIFAALVITILLTLALSTLDSFLALTLGTTMLCLLITLPWFFYQAGKSIGHDLTIFRSQYRACLINIIQAQAELTVFGALPRFRQVLTDLETNWLKRQQQQSNLTALSQSIMIFISGLSATLLMWMAATGVGEQHKPGALIALFVFCTLAAFEVLGPVTVAFQYLGQVVTSANRLMELINKKPAVTFPASDITTNNQVDIKLQKVHFSYPQQPQPTLKNISLTLNAGEHVALLGKTGCGKSTLLQLLTRAWDVSSGQILIKGHPINHYNEKTLRKLMAVVPQRTHIFSDTLRNNLLIAKDEASDTLLTKVIKQVSLDSLIKNQGLDSWIGEGGRQLSGGEQRRLGIARALLYDAPIILLDEPTEGLDVKTEKQILIQLQQQCQDKTLLVITHRLQGLEKMDKIYVMDDGKIIEQATHTELLQLKWRYFQYYQAQIVLT</sequence>
<keyword evidence="6" id="KW-0547">Nucleotide-binding</keyword>
<feature type="transmembrane region" description="Helical" evidence="17">
    <location>
        <begin position="243"/>
        <end position="267"/>
    </location>
</feature>
<dbReference type="AlphaFoldDB" id="A0A3B0M047"/>
<feature type="domain" description="ABC transporter" evidence="18">
    <location>
        <begin position="339"/>
        <end position="572"/>
    </location>
</feature>